<dbReference type="EMBL" id="JBHTHR010000057">
    <property type="protein sequence ID" value="MFD0800464.1"/>
    <property type="molecule type" value="Genomic_DNA"/>
</dbReference>
<dbReference type="SUPFAM" id="SSF47413">
    <property type="entry name" value="lambda repressor-like DNA-binding domains"/>
    <property type="match status" value="1"/>
</dbReference>
<accession>A0ABW3BCJ0</accession>
<comment type="caution">
    <text evidence="2">The sequence shown here is derived from an EMBL/GenBank/DDBJ whole genome shotgun (WGS) entry which is preliminary data.</text>
</comment>
<evidence type="ECO:0000313" key="3">
    <source>
        <dbReference type="Proteomes" id="UP001596956"/>
    </source>
</evidence>
<evidence type="ECO:0000313" key="2">
    <source>
        <dbReference type="EMBL" id="MFD0800464.1"/>
    </source>
</evidence>
<keyword evidence="3" id="KW-1185">Reference proteome</keyword>
<evidence type="ECO:0000256" key="1">
    <source>
        <dbReference type="SAM" id="MobiDB-lite"/>
    </source>
</evidence>
<sequence length="175" mass="19662">MTWNDDYCLSDGTNFRQWGNIGAMPAELYGVAMPPAPDHERLGRYIEQRIDALGLEYKEVADAARISVETLARIRRGRPVASRTYRKLEPALGWSTYSIDHVLEGSEPAPLPPSEDAKERASNLVHGTSARGSRVTYAALDEKIRDLSPQEQQEMIDYLAEIAELHRRRHKDSGG</sequence>
<dbReference type="InterPro" id="IPR010982">
    <property type="entry name" value="Lambda_DNA-bd_dom_sf"/>
</dbReference>
<organism evidence="2 3">
    <name type="scientific">Streptomonospora algeriensis</name>
    <dbReference type="NCBI Taxonomy" id="995084"/>
    <lineage>
        <taxon>Bacteria</taxon>
        <taxon>Bacillati</taxon>
        <taxon>Actinomycetota</taxon>
        <taxon>Actinomycetes</taxon>
        <taxon>Streptosporangiales</taxon>
        <taxon>Nocardiopsidaceae</taxon>
        <taxon>Streptomonospora</taxon>
    </lineage>
</organism>
<gene>
    <name evidence="2" type="ORF">ACFQZU_03905</name>
</gene>
<name>A0ABW3BCJ0_9ACTN</name>
<reference evidence="3" key="1">
    <citation type="journal article" date="2019" name="Int. J. Syst. Evol. Microbiol.">
        <title>The Global Catalogue of Microorganisms (GCM) 10K type strain sequencing project: providing services to taxonomists for standard genome sequencing and annotation.</title>
        <authorList>
            <consortium name="The Broad Institute Genomics Platform"/>
            <consortium name="The Broad Institute Genome Sequencing Center for Infectious Disease"/>
            <person name="Wu L."/>
            <person name="Ma J."/>
        </authorList>
    </citation>
    <scope>NUCLEOTIDE SEQUENCE [LARGE SCALE GENOMIC DNA]</scope>
    <source>
        <strain evidence="3">CCUG 63369</strain>
    </source>
</reference>
<evidence type="ECO:0008006" key="4">
    <source>
        <dbReference type="Google" id="ProtNLM"/>
    </source>
</evidence>
<feature type="region of interest" description="Disordered" evidence="1">
    <location>
        <begin position="105"/>
        <end position="129"/>
    </location>
</feature>
<protein>
    <recommendedName>
        <fullName evidence="4">HTH cro/C1-type domain-containing protein</fullName>
    </recommendedName>
</protein>
<dbReference type="Proteomes" id="UP001596956">
    <property type="component" value="Unassembled WGS sequence"/>
</dbReference>
<proteinExistence type="predicted"/>